<dbReference type="InterPro" id="IPR013083">
    <property type="entry name" value="Znf_RING/FYVE/PHD"/>
</dbReference>
<proteinExistence type="predicted"/>
<dbReference type="Pfam" id="PF13639">
    <property type="entry name" value="zf-RING_2"/>
    <property type="match status" value="1"/>
</dbReference>
<evidence type="ECO:0000256" key="1">
    <source>
        <dbReference type="SAM" id="MobiDB-lite"/>
    </source>
</evidence>
<protein>
    <recommendedName>
        <fullName evidence="2">RING-type domain-containing protein</fullName>
    </recommendedName>
</protein>
<feature type="compositionally biased region" description="Acidic residues" evidence="1">
    <location>
        <begin position="83"/>
        <end position="94"/>
    </location>
</feature>
<sequence>MLRRRTNNRIYNILSRIQNLNTTEYIFSDSELTFGEIRIQNVPRHLRNIRYTEIYPHILDLYNHTQTNTFRPNNTENEHYNTDEEEEEDEDDEEEIHANMDMDMEENEVNYNNSIYTSLLNMLLNYSSSDYDIDIDIDIETATRYSMDDCQMHKDEDIVLNVESEKYIKNIHTQFDNCSICQESFVDETSMITILSCKHYFHTDCVNEWGKYKSECPICKSVIPIKNT</sequence>
<evidence type="ECO:0000313" key="3">
    <source>
        <dbReference type="EMBL" id="QHT09674.1"/>
    </source>
</evidence>
<dbReference type="InterPro" id="IPR001841">
    <property type="entry name" value="Znf_RING"/>
</dbReference>
<name>A0A6C0D0P8_9ZZZZ</name>
<dbReference type="UniPathway" id="UPA00143"/>
<reference evidence="3" key="1">
    <citation type="journal article" date="2020" name="Nature">
        <title>Giant virus diversity and host interactions through global metagenomics.</title>
        <authorList>
            <person name="Schulz F."/>
            <person name="Roux S."/>
            <person name="Paez-Espino D."/>
            <person name="Jungbluth S."/>
            <person name="Walsh D.A."/>
            <person name="Denef V.J."/>
            <person name="McMahon K.D."/>
            <person name="Konstantinidis K.T."/>
            <person name="Eloe-Fadrosh E.A."/>
            <person name="Kyrpides N.C."/>
            <person name="Woyke T."/>
        </authorList>
    </citation>
    <scope>NUCLEOTIDE SEQUENCE</scope>
    <source>
        <strain evidence="3">GVMAG-M-3300023174-102</strain>
    </source>
</reference>
<evidence type="ECO:0000259" key="2">
    <source>
        <dbReference type="PROSITE" id="PS50089"/>
    </source>
</evidence>
<organism evidence="3">
    <name type="scientific">viral metagenome</name>
    <dbReference type="NCBI Taxonomy" id="1070528"/>
    <lineage>
        <taxon>unclassified sequences</taxon>
        <taxon>metagenomes</taxon>
        <taxon>organismal metagenomes</taxon>
    </lineage>
</organism>
<dbReference type="GO" id="GO:0016567">
    <property type="term" value="P:protein ubiquitination"/>
    <property type="evidence" value="ECO:0007669"/>
    <property type="project" value="UniProtKB-UniPathway"/>
</dbReference>
<feature type="domain" description="RING-type" evidence="2">
    <location>
        <begin position="178"/>
        <end position="220"/>
    </location>
</feature>
<dbReference type="Gene3D" id="3.30.40.10">
    <property type="entry name" value="Zinc/RING finger domain, C3HC4 (zinc finger)"/>
    <property type="match status" value="1"/>
</dbReference>
<feature type="region of interest" description="Disordered" evidence="1">
    <location>
        <begin position="67"/>
        <end position="94"/>
    </location>
</feature>
<dbReference type="PANTHER" id="PTHR45676">
    <property type="entry name" value="RING-H2 FINGER PROTEIN ATL51-RELATED"/>
    <property type="match status" value="1"/>
</dbReference>
<dbReference type="SUPFAM" id="SSF57850">
    <property type="entry name" value="RING/U-box"/>
    <property type="match status" value="1"/>
</dbReference>
<dbReference type="PROSITE" id="PS50089">
    <property type="entry name" value="ZF_RING_2"/>
    <property type="match status" value="1"/>
</dbReference>
<accession>A0A6C0D0P8</accession>
<dbReference type="AlphaFoldDB" id="A0A6C0D0P8"/>
<dbReference type="PANTHER" id="PTHR45676:SF41">
    <property type="entry name" value="RING-H2 FINGER PROTEIN ATL66"/>
    <property type="match status" value="1"/>
</dbReference>
<dbReference type="EMBL" id="MN739514">
    <property type="protein sequence ID" value="QHT09674.1"/>
    <property type="molecule type" value="Genomic_DNA"/>
</dbReference>
<dbReference type="SMART" id="SM00184">
    <property type="entry name" value="RING"/>
    <property type="match status" value="1"/>
</dbReference>